<protein>
    <recommendedName>
        <fullName evidence="4">RxLR effector candidate protein</fullName>
    </recommendedName>
</protein>
<keyword evidence="1" id="KW-1133">Transmembrane helix</keyword>
<evidence type="ECO:0000313" key="3">
    <source>
        <dbReference type="Proteomes" id="UP001162031"/>
    </source>
</evidence>
<dbReference type="Proteomes" id="UP001162031">
    <property type="component" value="Unassembled WGS sequence"/>
</dbReference>
<organism evidence="2 3">
    <name type="scientific">Hyaloperonospora brassicae</name>
    <name type="common">Brassica downy mildew</name>
    <name type="synonym">Peronospora brassicae</name>
    <dbReference type="NCBI Taxonomy" id="162125"/>
    <lineage>
        <taxon>Eukaryota</taxon>
        <taxon>Sar</taxon>
        <taxon>Stramenopiles</taxon>
        <taxon>Oomycota</taxon>
        <taxon>Peronosporomycetes</taxon>
        <taxon>Peronosporales</taxon>
        <taxon>Peronosporaceae</taxon>
        <taxon>Hyaloperonospora</taxon>
    </lineage>
</organism>
<name>A0AAV0V2D9_HYABA</name>
<dbReference type="AlphaFoldDB" id="A0AAV0V2D9"/>
<evidence type="ECO:0000313" key="2">
    <source>
        <dbReference type="EMBL" id="CAI5742125.1"/>
    </source>
</evidence>
<accession>A0AAV0V2D9</accession>
<keyword evidence="1" id="KW-0472">Membrane</keyword>
<gene>
    <name evidence="2" type="ORF">HBR001_LOCUS8825</name>
</gene>
<sequence length="68" mass="7556">MSSDSVRVRCILLLWRGAVSTRRRRWAKREAGAARTSALLLVLLLLRWLRLLGLVRASAALLGDGTNV</sequence>
<proteinExistence type="predicted"/>
<keyword evidence="3" id="KW-1185">Reference proteome</keyword>
<feature type="transmembrane region" description="Helical" evidence="1">
    <location>
        <begin position="32"/>
        <end position="49"/>
    </location>
</feature>
<dbReference type="EMBL" id="CANTFL010001463">
    <property type="protein sequence ID" value="CAI5742125.1"/>
    <property type="molecule type" value="Genomic_DNA"/>
</dbReference>
<comment type="caution">
    <text evidence="2">The sequence shown here is derived from an EMBL/GenBank/DDBJ whole genome shotgun (WGS) entry which is preliminary data.</text>
</comment>
<keyword evidence="1" id="KW-0812">Transmembrane</keyword>
<evidence type="ECO:0000256" key="1">
    <source>
        <dbReference type="SAM" id="Phobius"/>
    </source>
</evidence>
<reference evidence="2" key="1">
    <citation type="submission" date="2022-12" db="EMBL/GenBank/DDBJ databases">
        <authorList>
            <person name="Webb A."/>
        </authorList>
    </citation>
    <scope>NUCLEOTIDE SEQUENCE</scope>
    <source>
        <strain evidence="2">Hp1</strain>
    </source>
</reference>
<evidence type="ECO:0008006" key="4">
    <source>
        <dbReference type="Google" id="ProtNLM"/>
    </source>
</evidence>